<evidence type="ECO:0000256" key="5">
    <source>
        <dbReference type="ARBA" id="ARBA00022840"/>
    </source>
</evidence>
<evidence type="ECO:0000256" key="7">
    <source>
        <dbReference type="ARBA" id="ARBA00023146"/>
    </source>
</evidence>
<feature type="domain" description="Aminoacyl-transfer RNA synthetases class-II family profile" evidence="10">
    <location>
        <begin position="63"/>
        <end position="435"/>
    </location>
</feature>
<dbReference type="PANTHER" id="PTHR42753:SF2">
    <property type="entry name" value="PROLINE--TRNA LIGASE"/>
    <property type="match status" value="1"/>
</dbReference>
<dbReference type="GO" id="GO:0004827">
    <property type="term" value="F:proline-tRNA ligase activity"/>
    <property type="evidence" value="ECO:0007669"/>
    <property type="project" value="UniProtKB-EC"/>
</dbReference>
<evidence type="ECO:0000259" key="10">
    <source>
        <dbReference type="PROSITE" id="PS50862"/>
    </source>
</evidence>
<comment type="catalytic activity">
    <reaction evidence="9">
        <text>tRNA(Pro) + L-proline + ATP = L-prolyl-tRNA(Pro) + AMP + diphosphate</text>
        <dbReference type="Rhea" id="RHEA:14305"/>
        <dbReference type="Rhea" id="RHEA-COMP:9700"/>
        <dbReference type="Rhea" id="RHEA-COMP:9702"/>
        <dbReference type="ChEBI" id="CHEBI:30616"/>
        <dbReference type="ChEBI" id="CHEBI:33019"/>
        <dbReference type="ChEBI" id="CHEBI:60039"/>
        <dbReference type="ChEBI" id="CHEBI:78442"/>
        <dbReference type="ChEBI" id="CHEBI:78532"/>
        <dbReference type="ChEBI" id="CHEBI:456215"/>
        <dbReference type="EC" id="6.1.1.15"/>
    </reaction>
</comment>
<dbReference type="EC" id="6.1.1.15" evidence="2"/>
<dbReference type="InterPro" id="IPR002314">
    <property type="entry name" value="aa-tRNA-synt_IIb"/>
</dbReference>
<keyword evidence="7" id="KW-0030">Aminoacyl-tRNA synthetase</keyword>
<keyword evidence="6" id="KW-0648">Protein biosynthesis</keyword>
<evidence type="ECO:0000256" key="2">
    <source>
        <dbReference type="ARBA" id="ARBA00012831"/>
    </source>
</evidence>
<evidence type="ECO:0000256" key="8">
    <source>
        <dbReference type="ARBA" id="ARBA00029731"/>
    </source>
</evidence>
<organism evidence="11 12">
    <name type="scientific">[Candida] arabinofermentans NRRL YB-2248</name>
    <dbReference type="NCBI Taxonomy" id="983967"/>
    <lineage>
        <taxon>Eukaryota</taxon>
        <taxon>Fungi</taxon>
        <taxon>Dikarya</taxon>
        <taxon>Ascomycota</taxon>
        <taxon>Saccharomycotina</taxon>
        <taxon>Pichiomycetes</taxon>
        <taxon>Pichiales</taxon>
        <taxon>Pichiaceae</taxon>
        <taxon>Ogataea</taxon>
        <taxon>Ogataea/Candida clade</taxon>
    </lineage>
</organism>
<dbReference type="GO" id="GO:0006433">
    <property type="term" value="P:prolyl-tRNA aminoacylation"/>
    <property type="evidence" value="ECO:0007669"/>
    <property type="project" value="InterPro"/>
</dbReference>
<dbReference type="Pfam" id="PF03129">
    <property type="entry name" value="HGTP_anticodon"/>
    <property type="match status" value="1"/>
</dbReference>
<dbReference type="GO" id="GO:0005524">
    <property type="term" value="F:ATP binding"/>
    <property type="evidence" value="ECO:0007669"/>
    <property type="project" value="UniProtKB-KW"/>
</dbReference>
<dbReference type="PROSITE" id="PS50862">
    <property type="entry name" value="AA_TRNA_LIGASE_II"/>
    <property type="match status" value="1"/>
</dbReference>
<reference evidence="12" key="1">
    <citation type="submission" date="2016-04" db="EMBL/GenBank/DDBJ databases">
        <title>Comparative genomics of biotechnologically important yeasts.</title>
        <authorList>
            <consortium name="DOE Joint Genome Institute"/>
            <person name="Riley R."/>
            <person name="Haridas S."/>
            <person name="Wolfe K.H."/>
            <person name="Lopes M.R."/>
            <person name="Hittinger C.T."/>
            <person name="Goker M."/>
            <person name="Salamov A."/>
            <person name="Wisecaver J."/>
            <person name="Long T.M."/>
            <person name="Aerts A.L."/>
            <person name="Barry K."/>
            <person name="Choi C."/>
            <person name="Clum A."/>
            <person name="Coughlan A.Y."/>
            <person name="Deshpande S."/>
            <person name="Douglass A.P."/>
            <person name="Hanson S.J."/>
            <person name="Klenk H.-P."/>
            <person name="Labutti K."/>
            <person name="Lapidus A."/>
            <person name="Lindquist E."/>
            <person name="Lipzen A."/>
            <person name="Meier-Kolthoff J.P."/>
            <person name="Ohm R.A."/>
            <person name="Otillar R.P."/>
            <person name="Pangilinan J."/>
            <person name="Peng Y."/>
            <person name="Rokas A."/>
            <person name="Rosa C.A."/>
            <person name="Scheuner C."/>
            <person name="Sibirny A.A."/>
            <person name="Slot J.C."/>
            <person name="Stielow J.B."/>
            <person name="Sun H."/>
            <person name="Kurtzman C.P."/>
            <person name="Blackwell M."/>
            <person name="Grigoriev I.V."/>
            <person name="Jeffries T.W."/>
        </authorList>
    </citation>
    <scope>NUCLEOTIDE SEQUENCE [LARGE SCALE GENOMIC DNA]</scope>
    <source>
        <strain evidence="12">NRRL YB-2248</strain>
    </source>
</reference>
<dbReference type="SUPFAM" id="SSF52954">
    <property type="entry name" value="Class II aaRS ABD-related"/>
    <property type="match status" value="1"/>
</dbReference>
<dbReference type="Proteomes" id="UP000094801">
    <property type="component" value="Unassembled WGS sequence"/>
</dbReference>
<dbReference type="InterPro" id="IPR006195">
    <property type="entry name" value="aa-tRNA-synth_II"/>
</dbReference>
<proteinExistence type="inferred from homology"/>
<sequence>MNRLIHRTISTSRCCHRSILNSSLLPTPTPTSSSKSVTTSDLLNNLGFIKQHHAGITNYLPLGLTILRNIQELLRKHLNSYGAIEVELSSLSHKELWELSNRFKNDEIYKIKNDDFLLQPTAEEEITRLISQFGKSYKNMPIIVYQITKKWRKEKRARGGLLRGREFYMKDAYSFDIDSKSALKSFNDLNSCYFEFFSELGVPFKKVIADSGDIGGDLSYEWHFESLNGEDVLVCCDSCMQINNLETVKGGIGKKLADECQVEYKLSIDGDLICFYYPIGRKLDLKLIEFEDIVEIDWDLENEQDIISTYNKGGEFKNIIRILDPLIKPGTKMPDLPVSYSRSRMTTFQDIILTQVMDGDQCLNCNEGTLNLIKGIEVGHTFHLGDKYSSILNYGFIDSNGDKKFYEMGCYGIGVSRLIGAIAEVTRDDIGLRWPVSISPWHLTIINLNQSNEITTFLNKLSNSNVKFEIDQRDLSLGNKLNHSKKLGIPLQCIIGKTYPKIEIEIRGILKNDEYKSLLNEKSKEWEWEIVEKNGIIKHLVNIEYADKVIKTLLKDL</sequence>
<evidence type="ECO:0000256" key="4">
    <source>
        <dbReference type="ARBA" id="ARBA00022741"/>
    </source>
</evidence>
<evidence type="ECO:0000256" key="6">
    <source>
        <dbReference type="ARBA" id="ARBA00022917"/>
    </source>
</evidence>
<dbReference type="Pfam" id="PF00587">
    <property type="entry name" value="tRNA-synt_2b"/>
    <property type="match status" value="1"/>
</dbReference>
<evidence type="ECO:0000313" key="12">
    <source>
        <dbReference type="Proteomes" id="UP000094801"/>
    </source>
</evidence>
<evidence type="ECO:0000256" key="3">
    <source>
        <dbReference type="ARBA" id="ARBA00022598"/>
    </source>
</evidence>
<dbReference type="InterPro" id="IPR004154">
    <property type="entry name" value="Anticodon-bd"/>
</dbReference>
<keyword evidence="3" id="KW-0436">Ligase</keyword>
<dbReference type="PANTHER" id="PTHR42753">
    <property type="entry name" value="MITOCHONDRIAL RIBOSOME PROTEIN L39/PROLYL-TRNA LIGASE FAMILY MEMBER"/>
    <property type="match status" value="1"/>
</dbReference>
<keyword evidence="5" id="KW-0067">ATP-binding</keyword>
<dbReference type="STRING" id="983967.A0A1E4ST61"/>
<comment type="similarity">
    <text evidence="1">Belongs to the class-II aminoacyl-tRNA synthetase family.</text>
</comment>
<keyword evidence="4" id="KW-0547">Nucleotide-binding</keyword>
<dbReference type="InterPro" id="IPR036621">
    <property type="entry name" value="Anticodon-bd_dom_sf"/>
</dbReference>
<keyword evidence="12" id="KW-1185">Reference proteome</keyword>
<dbReference type="Gene3D" id="3.30.930.10">
    <property type="entry name" value="Bira Bifunctional Protein, Domain 2"/>
    <property type="match status" value="2"/>
</dbReference>
<dbReference type="SUPFAM" id="SSF55681">
    <property type="entry name" value="Class II aaRS and biotin synthetases"/>
    <property type="match status" value="1"/>
</dbReference>
<dbReference type="GO" id="GO:0005739">
    <property type="term" value="C:mitochondrion"/>
    <property type="evidence" value="ECO:0007669"/>
    <property type="project" value="TreeGrafter"/>
</dbReference>
<evidence type="ECO:0000256" key="9">
    <source>
        <dbReference type="ARBA" id="ARBA00047671"/>
    </source>
</evidence>
<name>A0A1E4ST61_9ASCO</name>
<evidence type="ECO:0000256" key="1">
    <source>
        <dbReference type="ARBA" id="ARBA00008226"/>
    </source>
</evidence>
<dbReference type="InterPro" id="IPR002316">
    <property type="entry name" value="Pro-tRNA-ligase_IIa"/>
</dbReference>
<dbReference type="InterPro" id="IPR045864">
    <property type="entry name" value="aa-tRNA-synth_II/BPL/LPL"/>
</dbReference>
<accession>A0A1E4ST61</accession>
<dbReference type="EMBL" id="KV453877">
    <property type="protein sequence ID" value="ODV82689.1"/>
    <property type="molecule type" value="Genomic_DNA"/>
</dbReference>
<dbReference type="PRINTS" id="PR01046">
    <property type="entry name" value="TRNASYNTHPRO"/>
</dbReference>
<dbReference type="InterPro" id="IPR050062">
    <property type="entry name" value="Pro-tRNA_synthetase"/>
</dbReference>
<evidence type="ECO:0000313" key="11">
    <source>
        <dbReference type="EMBL" id="ODV82689.1"/>
    </source>
</evidence>
<dbReference type="OrthoDB" id="10267474at2759"/>
<gene>
    <name evidence="11" type="ORF">CANARDRAFT_30662</name>
</gene>
<protein>
    <recommendedName>
        <fullName evidence="2">proline--tRNA ligase</fullName>
        <ecNumber evidence="2">6.1.1.15</ecNumber>
    </recommendedName>
    <alternativeName>
        <fullName evidence="8">Prolyl-tRNA synthetase</fullName>
    </alternativeName>
</protein>
<dbReference type="Gene3D" id="3.40.50.800">
    <property type="entry name" value="Anticodon-binding domain"/>
    <property type="match status" value="1"/>
</dbReference>
<dbReference type="AlphaFoldDB" id="A0A1E4ST61"/>